<evidence type="ECO:0000313" key="1">
    <source>
        <dbReference type="EMBL" id="KAJ3640180.1"/>
    </source>
</evidence>
<protein>
    <submittedName>
        <fullName evidence="1">Uncharacterized protein</fullName>
    </submittedName>
</protein>
<comment type="caution">
    <text evidence="1">The sequence shown here is derived from an EMBL/GenBank/DDBJ whole genome shotgun (WGS) entry which is preliminary data.</text>
</comment>
<keyword evidence="2" id="KW-1185">Reference proteome</keyword>
<accession>A0AA38HM60</accession>
<evidence type="ECO:0000313" key="2">
    <source>
        <dbReference type="Proteomes" id="UP001168821"/>
    </source>
</evidence>
<proteinExistence type="predicted"/>
<reference evidence="1" key="1">
    <citation type="journal article" date="2023" name="G3 (Bethesda)">
        <title>Whole genome assemblies of Zophobas morio and Tenebrio molitor.</title>
        <authorList>
            <person name="Kaur S."/>
            <person name="Stinson S.A."/>
            <person name="diCenzo G.C."/>
        </authorList>
    </citation>
    <scope>NUCLEOTIDE SEQUENCE</scope>
    <source>
        <strain evidence="1">QUZm001</strain>
    </source>
</reference>
<sequence>MTENGIKDESKICCLDDFGNEDLVIAQIFRKDQRKKCRFCNSLIELIIGWNLSRRECFFSDDERSPMGQIRVRSWWPVSDELGAKSKRKLLFSEKLWKVLLDGVGNREDFQKGWSSRVSMR</sequence>
<dbReference type="AlphaFoldDB" id="A0AA38HM60"/>
<organism evidence="1 2">
    <name type="scientific">Zophobas morio</name>
    <dbReference type="NCBI Taxonomy" id="2755281"/>
    <lineage>
        <taxon>Eukaryota</taxon>
        <taxon>Metazoa</taxon>
        <taxon>Ecdysozoa</taxon>
        <taxon>Arthropoda</taxon>
        <taxon>Hexapoda</taxon>
        <taxon>Insecta</taxon>
        <taxon>Pterygota</taxon>
        <taxon>Neoptera</taxon>
        <taxon>Endopterygota</taxon>
        <taxon>Coleoptera</taxon>
        <taxon>Polyphaga</taxon>
        <taxon>Cucujiformia</taxon>
        <taxon>Tenebrionidae</taxon>
        <taxon>Zophobas</taxon>
    </lineage>
</organism>
<dbReference type="EMBL" id="JALNTZ010000010">
    <property type="protein sequence ID" value="KAJ3640180.1"/>
    <property type="molecule type" value="Genomic_DNA"/>
</dbReference>
<name>A0AA38HM60_9CUCU</name>
<dbReference type="Proteomes" id="UP001168821">
    <property type="component" value="Unassembled WGS sequence"/>
</dbReference>
<gene>
    <name evidence="1" type="ORF">Zmor_003495</name>
</gene>